<dbReference type="InterPro" id="IPR051320">
    <property type="entry name" value="Viral_Replic_Matur_Polypro"/>
</dbReference>
<sequence>LDPGCACCKYRGAPLIYTGAVPDVVVWTPEAEQSFRKLRDKLFNAPVLALPNSEKEFELYVDVKQGHARGILVQEHGGTQRPVAYFSKLLDPVARRWPHCLQSCAATALMVTEAQKLTAGGYLIVKVNIKLKLC</sequence>
<dbReference type="Ensembl" id="ENSMCST00000012483.1">
    <property type="protein sequence ID" value="ENSMCSP00000012170.1"/>
    <property type="gene ID" value="ENSMCSG00000008625.1"/>
</dbReference>
<proteinExistence type="predicted"/>
<dbReference type="SUPFAM" id="SSF56672">
    <property type="entry name" value="DNA/RNA polymerases"/>
    <property type="match status" value="1"/>
</dbReference>
<dbReference type="PANTHER" id="PTHR33064">
    <property type="entry name" value="POL PROTEIN"/>
    <property type="match status" value="1"/>
</dbReference>
<dbReference type="InterPro" id="IPR041577">
    <property type="entry name" value="RT_RNaseH_2"/>
</dbReference>
<keyword evidence="3" id="KW-1185">Reference proteome</keyword>
<dbReference type="Proteomes" id="UP000694560">
    <property type="component" value="Unplaced"/>
</dbReference>
<reference evidence="2" key="1">
    <citation type="submission" date="2025-08" db="UniProtKB">
        <authorList>
            <consortium name="Ensembl"/>
        </authorList>
    </citation>
    <scope>IDENTIFICATION</scope>
</reference>
<dbReference type="Pfam" id="PF17919">
    <property type="entry name" value="RT_RNaseH_2"/>
    <property type="match status" value="1"/>
</dbReference>
<protein>
    <recommendedName>
        <fullName evidence="1">Reverse transcriptase/retrotransposon-derived protein RNase H-like domain-containing protein</fullName>
    </recommendedName>
</protein>
<evidence type="ECO:0000313" key="2">
    <source>
        <dbReference type="Ensembl" id="ENSMCSP00000012170.1"/>
    </source>
</evidence>
<name>A0A8C5TXD8_9PASS</name>
<dbReference type="InterPro" id="IPR043128">
    <property type="entry name" value="Rev_trsase/Diguanyl_cyclase"/>
</dbReference>
<reference evidence="2" key="2">
    <citation type="submission" date="2025-09" db="UniProtKB">
        <authorList>
            <consortium name="Ensembl"/>
        </authorList>
    </citation>
    <scope>IDENTIFICATION</scope>
</reference>
<dbReference type="Gene3D" id="3.30.70.270">
    <property type="match status" value="1"/>
</dbReference>
<dbReference type="AlphaFoldDB" id="A0A8C5TXD8"/>
<dbReference type="PANTHER" id="PTHR33064:SF37">
    <property type="entry name" value="RIBONUCLEASE H"/>
    <property type="match status" value="1"/>
</dbReference>
<dbReference type="Gene3D" id="3.10.20.370">
    <property type="match status" value="1"/>
</dbReference>
<evidence type="ECO:0000259" key="1">
    <source>
        <dbReference type="Pfam" id="PF17919"/>
    </source>
</evidence>
<accession>A0A8C5TXD8</accession>
<dbReference type="OrthoDB" id="9217845at2759"/>
<dbReference type="InterPro" id="IPR043502">
    <property type="entry name" value="DNA/RNA_pol_sf"/>
</dbReference>
<feature type="domain" description="Reverse transcriptase/retrotransposon-derived protein RNase H-like" evidence="1">
    <location>
        <begin position="27"/>
        <end position="120"/>
    </location>
</feature>
<evidence type="ECO:0000313" key="3">
    <source>
        <dbReference type="Proteomes" id="UP000694560"/>
    </source>
</evidence>
<organism evidence="2 3">
    <name type="scientific">Malurus cyaneus samueli</name>
    <dbReference type="NCBI Taxonomy" id="2593467"/>
    <lineage>
        <taxon>Eukaryota</taxon>
        <taxon>Metazoa</taxon>
        <taxon>Chordata</taxon>
        <taxon>Craniata</taxon>
        <taxon>Vertebrata</taxon>
        <taxon>Euteleostomi</taxon>
        <taxon>Archelosauria</taxon>
        <taxon>Archosauria</taxon>
        <taxon>Dinosauria</taxon>
        <taxon>Saurischia</taxon>
        <taxon>Theropoda</taxon>
        <taxon>Coelurosauria</taxon>
        <taxon>Aves</taxon>
        <taxon>Neognathae</taxon>
        <taxon>Neoaves</taxon>
        <taxon>Telluraves</taxon>
        <taxon>Australaves</taxon>
        <taxon>Passeriformes</taxon>
        <taxon>Meliphagoidea</taxon>
        <taxon>Maluridae</taxon>
        <taxon>Malurus</taxon>
    </lineage>
</organism>